<proteinExistence type="predicted"/>
<dbReference type="SUPFAM" id="SSF64076">
    <property type="entry name" value="MTH938-like"/>
    <property type="match status" value="1"/>
</dbReference>
<dbReference type="AlphaFoldDB" id="A0A4U7N6T2"/>
<dbReference type="PANTHER" id="PTHR21192:SF2">
    <property type="entry name" value="NADH DEHYDROGENASE [UBIQUINONE] 1 ALPHA SUBCOMPLEX ASSEMBLY FACTOR 3"/>
    <property type="match status" value="1"/>
</dbReference>
<dbReference type="RefSeq" id="WP_138015631.1">
    <property type="nucleotide sequence ID" value="NZ_SULI01000005.1"/>
</dbReference>
<dbReference type="PANTHER" id="PTHR21192">
    <property type="entry name" value="NUCLEAR PROTEIN E3-3"/>
    <property type="match status" value="1"/>
</dbReference>
<dbReference type="InterPro" id="IPR036748">
    <property type="entry name" value="MTH938-like_sf"/>
</dbReference>
<evidence type="ECO:0000313" key="1">
    <source>
        <dbReference type="EMBL" id="TKZ21428.1"/>
    </source>
</evidence>
<dbReference type="EMBL" id="SULI01000005">
    <property type="protein sequence ID" value="TKZ21428.1"/>
    <property type="molecule type" value="Genomic_DNA"/>
</dbReference>
<dbReference type="CDD" id="cd00248">
    <property type="entry name" value="Mth938-like"/>
    <property type="match status" value="1"/>
</dbReference>
<evidence type="ECO:0008006" key="3">
    <source>
        <dbReference type="Google" id="ProtNLM"/>
    </source>
</evidence>
<dbReference type="OrthoDB" id="7351393at2"/>
<dbReference type="Gene3D" id="3.40.1230.10">
    <property type="entry name" value="MTH938-like"/>
    <property type="match status" value="1"/>
</dbReference>
<dbReference type="InterPro" id="IPR007523">
    <property type="entry name" value="NDUFAF3/AAMDC"/>
</dbReference>
<dbReference type="Pfam" id="PF04430">
    <property type="entry name" value="DUF498"/>
    <property type="match status" value="1"/>
</dbReference>
<accession>A0A4U7N6T2</accession>
<organism evidence="1 2">
    <name type="scientific">Shimia litoralis</name>
    <dbReference type="NCBI Taxonomy" id="420403"/>
    <lineage>
        <taxon>Bacteria</taxon>
        <taxon>Pseudomonadati</taxon>
        <taxon>Pseudomonadota</taxon>
        <taxon>Alphaproteobacteria</taxon>
        <taxon>Rhodobacterales</taxon>
        <taxon>Roseobacteraceae</taxon>
    </lineage>
</organism>
<comment type="caution">
    <text evidence="1">The sequence shown here is derived from an EMBL/GenBank/DDBJ whole genome shotgun (WGS) entry which is preliminary data.</text>
</comment>
<evidence type="ECO:0000313" key="2">
    <source>
        <dbReference type="Proteomes" id="UP000306575"/>
    </source>
</evidence>
<protein>
    <recommendedName>
        <fullName evidence="3">Mth938-like domain-containing protein</fullName>
    </recommendedName>
</protein>
<gene>
    <name evidence="1" type="ORF">FAP39_06730</name>
</gene>
<dbReference type="Proteomes" id="UP000306575">
    <property type="component" value="Unassembled WGS sequence"/>
</dbReference>
<sequence>MQLNEITYSDAIPIDSYGPGFFRIGGQVIEGGAFIHASGARSWQGYEDTQHILELAQKIDFVLVGTGEKMDFVDPTFRTTLEDAGIGVEPMASATACRSYNVLVSEGRRVAAVLLAV</sequence>
<reference evidence="1 2" key="1">
    <citation type="submission" date="2019-04" db="EMBL/GenBank/DDBJ databases">
        <title>Genome sequence of Pelagicola litoralis CL-ES2.</title>
        <authorList>
            <person name="Cao J."/>
        </authorList>
    </citation>
    <scope>NUCLEOTIDE SEQUENCE [LARGE SCALE GENOMIC DNA]</scope>
    <source>
        <strain evidence="1 2">CL-ES2</strain>
    </source>
</reference>
<keyword evidence="2" id="KW-1185">Reference proteome</keyword>
<name>A0A4U7N6T2_9RHOB</name>